<dbReference type="Proteomes" id="UP001147782">
    <property type="component" value="Unassembled WGS sequence"/>
</dbReference>
<comment type="caution">
    <text evidence="1">The sequence shown here is derived from an EMBL/GenBank/DDBJ whole genome shotgun (WGS) entry which is preliminary data.</text>
</comment>
<protein>
    <submittedName>
        <fullName evidence="1">Uncharacterized protein</fullName>
    </submittedName>
</protein>
<dbReference type="RefSeq" id="XP_056552572.1">
    <property type="nucleotide sequence ID" value="XM_056703572.1"/>
</dbReference>
<reference evidence="1" key="2">
    <citation type="journal article" date="2023" name="IMA Fungus">
        <title>Comparative genomic study of the Penicillium genus elucidates a diverse pangenome and 15 lateral gene transfer events.</title>
        <authorList>
            <person name="Petersen C."/>
            <person name="Sorensen T."/>
            <person name="Nielsen M.R."/>
            <person name="Sondergaard T.E."/>
            <person name="Sorensen J.L."/>
            <person name="Fitzpatrick D.A."/>
            <person name="Frisvad J.C."/>
            <person name="Nielsen K.L."/>
        </authorList>
    </citation>
    <scope>NUCLEOTIDE SEQUENCE</scope>
    <source>
        <strain evidence="1">IBT 29864</strain>
    </source>
</reference>
<accession>A0A9W9V3K2</accession>
<organism evidence="1 2">
    <name type="scientific">Penicillium cataractarum</name>
    <dbReference type="NCBI Taxonomy" id="2100454"/>
    <lineage>
        <taxon>Eukaryota</taxon>
        <taxon>Fungi</taxon>
        <taxon>Dikarya</taxon>
        <taxon>Ascomycota</taxon>
        <taxon>Pezizomycotina</taxon>
        <taxon>Eurotiomycetes</taxon>
        <taxon>Eurotiomycetidae</taxon>
        <taxon>Eurotiales</taxon>
        <taxon>Aspergillaceae</taxon>
        <taxon>Penicillium</taxon>
    </lineage>
</organism>
<gene>
    <name evidence="1" type="ORF">N7496_010659</name>
</gene>
<evidence type="ECO:0000313" key="2">
    <source>
        <dbReference type="Proteomes" id="UP001147782"/>
    </source>
</evidence>
<keyword evidence="2" id="KW-1185">Reference proteome</keyword>
<proteinExistence type="predicted"/>
<evidence type="ECO:0000313" key="1">
    <source>
        <dbReference type="EMBL" id="KAJ5364946.1"/>
    </source>
</evidence>
<dbReference type="AlphaFoldDB" id="A0A9W9V3K2"/>
<dbReference type="GeneID" id="81442751"/>
<sequence>MNSNGTDAWNSDVLRTVHPASRKDRRVCGNASEFVDGVQLLVHRLNTIEPALIGDRAHIAIWLIRPLLETV</sequence>
<reference evidence="1" key="1">
    <citation type="submission" date="2022-11" db="EMBL/GenBank/DDBJ databases">
        <authorList>
            <person name="Petersen C."/>
        </authorList>
    </citation>
    <scope>NUCLEOTIDE SEQUENCE</scope>
    <source>
        <strain evidence="1">IBT 29864</strain>
    </source>
</reference>
<dbReference type="EMBL" id="JAPZBS010000008">
    <property type="protein sequence ID" value="KAJ5364946.1"/>
    <property type="molecule type" value="Genomic_DNA"/>
</dbReference>
<name>A0A9W9V3K2_9EURO</name>